<reference evidence="1 2" key="1">
    <citation type="submission" date="2018-08" db="EMBL/GenBank/DDBJ databases">
        <title>Genomic Encyclopedia of Archaeal and Bacterial Type Strains, Phase II (KMG-II): from individual species to whole genera.</title>
        <authorList>
            <person name="Goeker M."/>
        </authorList>
    </citation>
    <scope>NUCLEOTIDE SEQUENCE [LARGE SCALE GENOMIC DNA]</scope>
    <source>
        <strain evidence="1 2">DSM 15986</strain>
    </source>
</reference>
<dbReference type="Gene3D" id="2.160.20.10">
    <property type="entry name" value="Single-stranded right-handed beta-helix, Pectin lyase-like"/>
    <property type="match status" value="1"/>
</dbReference>
<keyword evidence="2" id="KW-1185">Reference proteome</keyword>
<name>A0A3E0E077_9BACT</name>
<evidence type="ECO:0000313" key="1">
    <source>
        <dbReference type="EMBL" id="REG90276.1"/>
    </source>
</evidence>
<proteinExistence type="predicted"/>
<dbReference type="InterPro" id="IPR011050">
    <property type="entry name" value="Pectin_lyase_fold/virulence"/>
</dbReference>
<comment type="caution">
    <text evidence="1">The sequence shown here is derived from an EMBL/GenBank/DDBJ whole genome shotgun (WGS) entry which is preliminary data.</text>
</comment>
<gene>
    <name evidence="1" type="ORF">C8N25_10713</name>
</gene>
<organism evidence="1 2">
    <name type="scientific">Algoriphagus antarcticus</name>
    <dbReference type="NCBI Taxonomy" id="238540"/>
    <lineage>
        <taxon>Bacteria</taxon>
        <taxon>Pseudomonadati</taxon>
        <taxon>Bacteroidota</taxon>
        <taxon>Cytophagia</taxon>
        <taxon>Cytophagales</taxon>
        <taxon>Cyclobacteriaceae</taxon>
        <taxon>Algoriphagus</taxon>
    </lineage>
</organism>
<dbReference type="InterPro" id="IPR012334">
    <property type="entry name" value="Pectin_lyas_fold"/>
</dbReference>
<dbReference type="Proteomes" id="UP000256405">
    <property type="component" value="Unassembled WGS sequence"/>
</dbReference>
<evidence type="ECO:0000313" key="2">
    <source>
        <dbReference type="Proteomes" id="UP000256405"/>
    </source>
</evidence>
<dbReference type="EMBL" id="QUNF01000007">
    <property type="protein sequence ID" value="REG90276.1"/>
    <property type="molecule type" value="Genomic_DNA"/>
</dbReference>
<dbReference type="RefSeq" id="WP_086539979.1">
    <property type="nucleotide sequence ID" value="NZ_MSSW01000006.1"/>
</dbReference>
<protein>
    <submittedName>
        <fullName evidence="1">Uncharacterized protein</fullName>
    </submittedName>
</protein>
<dbReference type="AlphaFoldDB" id="A0A3E0E077"/>
<sequence>MVETGDDCYDGKSENSAFKTLSKAESVVEPGDTVFIGNGIYTSSEIAVVEIRVSGSEDAWITWKALPGHQPEIHPKGWNGVLISGS</sequence>
<accession>A0A3E0E077</accession>
<dbReference type="SUPFAM" id="SSF51126">
    <property type="entry name" value="Pectin lyase-like"/>
    <property type="match status" value="1"/>
</dbReference>